<dbReference type="Proteomes" id="UP000095023">
    <property type="component" value="Unassembled WGS sequence"/>
</dbReference>
<dbReference type="EMBL" id="KV453843">
    <property type="protein sequence ID" value="ODV89278.1"/>
    <property type="molecule type" value="Genomic_DNA"/>
</dbReference>
<evidence type="ECO:0000313" key="3">
    <source>
        <dbReference type="Proteomes" id="UP000095023"/>
    </source>
</evidence>
<dbReference type="PANTHER" id="PTHR13622">
    <property type="entry name" value="THIAMIN PYROPHOSPHOKINASE"/>
    <property type="match status" value="1"/>
</dbReference>
<sequence>MYTLFGKDGKAYCLYERAAAGMLGCVSFGVHINVYTTNPLRIWVPRRSYTKQTYPGMLDNSIAGGIGFPETVFSTLVKECMEEGNIPEHIARTAKPVDAISYYYLNPQTGARQPEVEFVYDLEVDSAFSATPNDGEVAEFKLLEIPEILTALLNKEFKPNAALVIISFLIHHGLITAENEPNYLELLMRSHRRLDLPLPSGWPEHSDPELLQMGLDHL</sequence>
<gene>
    <name evidence="2" type="ORF">CANCADRAFT_45722</name>
</gene>
<accession>A0A1E4TCA7</accession>
<dbReference type="OrthoDB" id="10261522at2759"/>
<dbReference type="CDD" id="cd03676">
    <property type="entry name" value="NUDIX_Tnr3_like"/>
    <property type="match status" value="1"/>
</dbReference>
<protein>
    <recommendedName>
        <fullName evidence="1">Nudix hydrolase domain-containing protein</fullName>
    </recommendedName>
</protein>
<dbReference type="Gene3D" id="3.90.79.10">
    <property type="entry name" value="Nucleoside Triphosphate Pyrophosphohydrolase"/>
    <property type="match status" value="1"/>
</dbReference>
<dbReference type="GO" id="GO:0044715">
    <property type="term" value="F:8-oxo-dGDP phosphatase activity"/>
    <property type="evidence" value="ECO:0007669"/>
    <property type="project" value="EnsemblFungi"/>
</dbReference>
<organism evidence="2 3">
    <name type="scientific">Tortispora caseinolytica NRRL Y-17796</name>
    <dbReference type="NCBI Taxonomy" id="767744"/>
    <lineage>
        <taxon>Eukaryota</taxon>
        <taxon>Fungi</taxon>
        <taxon>Dikarya</taxon>
        <taxon>Ascomycota</taxon>
        <taxon>Saccharomycotina</taxon>
        <taxon>Trigonopsidomycetes</taxon>
        <taxon>Trigonopsidales</taxon>
        <taxon>Trigonopsidaceae</taxon>
        <taxon>Tortispora</taxon>
    </lineage>
</organism>
<reference evidence="3" key="1">
    <citation type="submission" date="2016-02" db="EMBL/GenBank/DDBJ databases">
        <title>Comparative genomics of biotechnologically important yeasts.</title>
        <authorList>
            <consortium name="DOE Joint Genome Institute"/>
            <person name="Riley R."/>
            <person name="Haridas S."/>
            <person name="Wolfe K.H."/>
            <person name="Lopes M.R."/>
            <person name="Hittinger C.T."/>
            <person name="Goker M."/>
            <person name="Salamov A."/>
            <person name="Wisecaver J."/>
            <person name="Long T.M."/>
            <person name="Aerts A.L."/>
            <person name="Barry K."/>
            <person name="Choi C."/>
            <person name="Clum A."/>
            <person name="Coughlan A.Y."/>
            <person name="Deshpande S."/>
            <person name="Douglass A.P."/>
            <person name="Hanson S.J."/>
            <person name="Klenk H.-P."/>
            <person name="Labutti K."/>
            <person name="Lapidus A."/>
            <person name="Lindquist E."/>
            <person name="Lipzen A."/>
            <person name="Meier-Kolthoff J.P."/>
            <person name="Ohm R.A."/>
            <person name="Otillar R.P."/>
            <person name="Pangilinan J."/>
            <person name="Peng Y."/>
            <person name="Rokas A."/>
            <person name="Rosa C.A."/>
            <person name="Scheuner C."/>
            <person name="Sibirny A.A."/>
            <person name="Slot J.C."/>
            <person name="Stielow J.B."/>
            <person name="Sun H."/>
            <person name="Kurtzman C.P."/>
            <person name="Blackwell M."/>
            <person name="Jeffries T.W."/>
            <person name="Grigoriev I.V."/>
        </authorList>
    </citation>
    <scope>NUCLEOTIDE SEQUENCE [LARGE SCALE GENOMIC DNA]</scope>
    <source>
        <strain evidence="3">NRRL Y-17796</strain>
    </source>
</reference>
<dbReference type="InterPro" id="IPR015797">
    <property type="entry name" value="NUDIX_hydrolase-like_dom_sf"/>
</dbReference>
<dbReference type="Pfam" id="PF00293">
    <property type="entry name" value="NUDIX"/>
    <property type="match status" value="1"/>
</dbReference>
<dbReference type="PANTHER" id="PTHR13622:SF8">
    <property type="entry name" value="THIAMIN PYROPHOSPHOKINASE 1"/>
    <property type="match status" value="1"/>
</dbReference>
<proteinExistence type="predicted"/>
<evidence type="ECO:0000259" key="1">
    <source>
        <dbReference type="PROSITE" id="PS51462"/>
    </source>
</evidence>
<dbReference type="PROSITE" id="PS51462">
    <property type="entry name" value="NUDIX"/>
    <property type="match status" value="1"/>
</dbReference>
<evidence type="ECO:0000313" key="2">
    <source>
        <dbReference type="EMBL" id="ODV89278.1"/>
    </source>
</evidence>
<name>A0A1E4TCA7_9ASCO</name>
<dbReference type="AlphaFoldDB" id="A0A1E4TCA7"/>
<dbReference type="InterPro" id="IPR000086">
    <property type="entry name" value="NUDIX_hydrolase_dom"/>
</dbReference>
<feature type="domain" description="Nudix hydrolase" evidence="1">
    <location>
        <begin position="25"/>
        <end position="167"/>
    </location>
</feature>
<dbReference type="SUPFAM" id="SSF55811">
    <property type="entry name" value="Nudix"/>
    <property type="match status" value="1"/>
</dbReference>
<dbReference type="FunFam" id="3.90.79.10:FF:000019">
    <property type="entry name" value="Thiamin pyrophosphokinase, putative"/>
    <property type="match status" value="1"/>
</dbReference>
<keyword evidence="3" id="KW-1185">Reference proteome</keyword>